<evidence type="ECO:0000256" key="1">
    <source>
        <dbReference type="SAM" id="Phobius"/>
    </source>
</evidence>
<dbReference type="InterPro" id="IPR052892">
    <property type="entry name" value="NA-targeting_endonuclease"/>
</dbReference>
<keyword evidence="3" id="KW-0378">Hydrolase</keyword>
<comment type="caution">
    <text evidence="3">The sequence shown here is derived from an EMBL/GenBank/DDBJ whole genome shotgun (WGS) entry which is preliminary data.</text>
</comment>
<dbReference type="Gene3D" id="1.10.30.50">
    <property type="match status" value="1"/>
</dbReference>
<keyword evidence="3" id="KW-0255">Endonuclease</keyword>
<dbReference type="GO" id="GO:0003676">
    <property type="term" value="F:nucleic acid binding"/>
    <property type="evidence" value="ECO:0007669"/>
    <property type="project" value="InterPro"/>
</dbReference>
<keyword evidence="1" id="KW-0472">Membrane</keyword>
<keyword evidence="3" id="KW-0540">Nuclease</keyword>
<dbReference type="PANTHER" id="PTHR33877">
    <property type="entry name" value="SLL1193 PROTEIN"/>
    <property type="match status" value="1"/>
</dbReference>
<dbReference type="Proteomes" id="UP000035062">
    <property type="component" value="Unassembled WGS sequence"/>
</dbReference>
<feature type="transmembrane region" description="Helical" evidence="1">
    <location>
        <begin position="106"/>
        <end position="127"/>
    </location>
</feature>
<dbReference type="SMART" id="SM00507">
    <property type="entry name" value="HNHc"/>
    <property type="match status" value="1"/>
</dbReference>
<keyword evidence="1" id="KW-0812">Transmembrane</keyword>
<accession>I8U8F2</accession>
<protein>
    <submittedName>
        <fullName evidence="3">Endonuclease-like protein</fullName>
    </submittedName>
</protein>
<dbReference type="CDD" id="cd00085">
    <property type="entry name" value="HNHc"/>
    <property type="match status" value="1"/>
</dbReference>
<keyword evidence="4" id="KW-1185">Reference proteome</keyword>
<dbReference type="GO" id="GO:0008270">
    <property type="term" value="F:zinc ion binding"/>
    <property type="evidence" value="ECO:0007669"/>
    <property type="project" value="InterPro"/>
</dbReference>
<dbReference type="EMBL" id="AKKU01000011">
    <property type="protein sequence ID" value="EIW89581.1"/>
    <property type="molecule type" value="Genomic_DNA"/>
</dbReference>
<proteinExistence type="predicted"/>
<dbReference type="InterPro" id="IPR002711">
    <property type="entry name" value="HNH"/>
</dbReference>
<dbReference type="eggNOG" id="COG1403">
    <property type="taxonomic scope" value="Bacteria"/>
</dbReference>
<evidence type="ECO:0000259" key="2">
    <source>
        <dbReference type="SMART" id="SM00507"/>
    </source>
</evidence>
<name>I8U8F2_9ALTE</name>
<organism evidence="3 4">
    <name type="scientific">Alishewanella agri BL06</name>
    <dbReference type="NCBI Taxonomy" id="1195246"/>
    <lineage>
        <taxon>Bacteria</taxon>
        <taxon>Pseudomonadati</taxon>
        <taxon>Pseudomonadota</taxon>
        <taxon>Gammaproteobacteria</taxon>
        <taxon>Alteromonadales</taxon>
        <taxon>Alteromonadaceae</taxon>
        <taxon>Alishewanella</taxon>
    </lineage>
</organism>
<dbReference type="RefSeq" id="WP_008984064.1">
    <property type="nucleotide sequence ID" value="NZ_AKKU01000011.1"/>
</dbReference>
<dbReference type="Pfam" id="PF01844">
    <property type="entry name" value="HNH"/>
    <property type="match status" value="1"/>
</dbReference>
<keyword evidence="1" id="KW-1133">Transmembrane helix</keyword>
<dbReference type="GO" id="GO:0004519">
    <property type="term" value="F:endonuclease activity"/>
    <property type="evidence" value="ECO:0007669"/>
    <property type="project" value="UniProtKB-KW"/>
</dbReference>
<reference evidence="3 4" key="1">
    <citation type="journal article" date="2012" name="J. Bacteriol.">
        <title>Genome Sequence of Pectin-Degrading Alishewanella agri, Isolated from Landfill Soil.</title>
        <authorList>
            <person name="Kim J."/>
            <person name="Jung J."/>
            <person name="Sung J.S."/>
            <person name="Chun J."/>
            <person name="Park W."/>
        </authorList>
    </citation>
    <scope>NUCLEOTIDE SEQUENCE [LARGE SCALE GENOMIC DNA]</scope>
    <source>
        <strain evidence="3 4">BL06</strain>
    </source>
</reference>
<sequence>MTTRIPFTEDIRAKVLEKTNTRCHICHKTLAKKNYGVIGMRGAWEIDHSIPISKGGTNHLNNLYAACIPCNRKKGNSSSMVARKPHGLLVAPLSKKAKEQRQNSRALAGFAVGAGFGSIFGPLGIVIGGSLGSLVGGAND</sequence>
<dbReference type="STRING" id="1195246.AGRI_05747"/>
<dbReference type="PATRIC" id="fig|1195246.3.peg.1135"/>
<dbReference type="InterPro" id="IPR003615">
    <property type="entry name" value="HNH_nuc"/>
</dbReference>
<gene>
    <name evidence="3" type="ORF">AGRI_05747</name>
</gene>
<dbReference type="AlphaFoldDB" id="I8U8F2"/>
<evidence type="ECO:0000313" key="4">
    <source>
        <dbReference type="Proteomes" id="UP000035062"/>
    </source>
</evidence>
<dbReference type="PANTHER" id="PTHR33877:SF1">
    <property type="entry name" value="TYPE IV METHYL-DIRECTED RESTRICTION ENZYME ECOKMCRA"/>
    <property type="match status" value="1"/>
</dbReference>
<evidence type="ECO:0000313" key="3">
    <source>
        <dbReference type="EMBL" id="EIW89581.1"/>
    </source>
</evidence>
<feature type="domain" description="HNH nuclease" evidence="2">
    <location>
        <begin position="10"/>
        <end position="72"/>
    </location>
</feature>